<organism evidence="6 7">
    <name type="scientific">Oikopleura dioica</name>
    <name type="common">Tunicate</name>
    <dbReference type="NCBI Taxonomy" id="34765"/>
    <lineage>
        <taxon>Eukaryota</taxon>
        <taxon>Metazoa</taxon>
        <taxon>Chordata</taxon>
        <taxon>Tunicata</taxon>
        <taxon>Appendicularia</taxon>
        <taxon>Copelata</taxon>
        <taxon>Oikopleuridae</taxon>
        <taxon>Oikopleura</taxon>
    </lineage>
</organism>
<comment type="similarity">
    <text evidence="1">Belongs to the TRAFAC class translation factor GTPase superfamily. Classic translation factor GTPase family. EF-Tu/EF-1A subfamily.</text>
</comment>
<dbReference type="PANTHER" id="PTHR23115">
    <property type="entry name" value="TRANSLATION FACTOR"/>
    <property type="match status" value="1"/>
</dbReference>
<protein>
    <submittedName>
        <fullName evidence="6">Oidioi.mRNA.OKI2018_I69.chr2.g4754.t1.cds</fullName>
    </submittedName>
</protein>
<gene>
    <name evidence="6" type="ORF">OKIOD_LOCUS13519</name>
</gene>
<evidence type="ECO:0000259" key="4">
    <source>
        <dbReference type="Pfam" id="PF00009"/>
    </source>
</evidence>
<reference evidence="6 7" key="1">
    <citation type="submission" date="2021-04" db="EMBL/GenBank/DDBJ databases">
        <authorList>
            <person name="Bliznina A."/>
        </authorList>
    </citation>
    <scope>NUCLEOTIDE SEQUENCE [LARGE SCALE GENOMIC DNA]</scope>
</reference>
<feature type="domain" description="GTP-eEF1A C-terminal" evidence="5">
    <location>
        <begin position="378"/>
        <end position="478"/>
    </location>
</feature>
<dbReference type="EMBL" id="OU015567">
    <property type="protein sequence ID" value="CAG5110342.1"/>
    <property type="molecule type" value="Genomic_DNA"/>
</dbReference>
<dbReference type="SUPFAM" id="SSF52540">
    <property type="entry name" value="P-loop containing nucleoside triphosphate hydrolases"/>
    <property type="match status" value="1"/>
</dbReference>
<dbReference type="InterPro" id="IPR054696">
    <property type="entry name" value="GTP-eEF1A_C"/>
</dbReference>
<dbReference type="InterPro" id="IPR009000">
    <property type="entry name" value="Transl_B-barrel_sf"/>
</dbReference>
<evidence type="ECO:0000259" key="5">
    <source>
        <dbReference type="Pfam" id="PF22594"/>
    </source>
</evidence>
<keyword evidence="2" id="KW-0547">Nucleotide-binding</keyword>
<evidence type="ECO:0000256" key="3">
    <source>
        <dbReference type="ARBA" id="ARBA00023134"/>
    </source>
</evidence>
<feature type="domain" description="Tr-type G" evidence="4">
    <location>
        <begin position="16"/>
        <end position="245"/>
    </location>
</feature>
<dbReference type="SUPFAM" id="SSF50465">
    <property type="entry name" value="EF-Tu/eEF-1alpha/eIF2-gamma C-terminal domain"/>
    <property type="match status" value="1"/>
</dbReference>
<dbReference type="Pfam" id="PF22594">
    <property type="entry name" value="GTP-eEF1A_C"/>
    <property type="match status" value="1"/>
</dbReference>
<dbReference type="InterPro" id="IPR050100">
    <property type="entry name" value="TRAFAC_GTPase_members"/>
</dbReference>
<evidence type="ECO:0000313" key="7">
    <source>
        <dbReference type="Proteomes" id="UP001158576"/>
    </source>
</evidence>
<dbReference type="InterPro" id="IPR009001">
    <property type="entry name" value="Transl_elong_EF1A/Init_IF2_C"/>
</dbReference>
<keyword evidence="7" id="KW-1185">Reference proteome</keyword>
<dbReference type="Gene3D" id="2.40.30.10">
    <property type="entry name" value="Translation factors"/>
    <property type="match status" value="2"/>
</dbReference>
<sequence length="502" mass="56712">MSLETKWSVPEKPTFDILAFGHSNSCKSTIGHLIYECGGIDGRAFERVKNREKAAEKKGSVDYAKLLDKLIVEKGNTMSGNKDIWKFQTNTYDLNIIDASDEHDNIEKMILGASKIQCALLILSAKTEEYEASFSKDGRIREHFRLVSYLLNGIDFIVCVDDMESSSNSLYSEKKFNEITAEICKYFEQIDIDPEAVPFIPISSLHGDNIVEPSANMTWFKGWNKKVEEGTFSGKTLIEALDRIIHPKRVAPLTTIKSLPKPLRLPVYNVLYHNGQYLILGRVETGVIRVGMDVSFCPLKLKGEVKSIHLINWGSWPESMSSRQVSEASIGDTVGFTLKDTLVRVSMKPSEGFVSIKEIQRGSVVSDSNYPAKEAKIFKAEVLITNHPTRITRGFSPRLQCFNQYITCEFTKLIAKKDKRSDKSLENYPEMLRSGDFALVEITPTEPVCVEPFKDYPGLGRFAITDIVMKQTVGVGVIMEVEKYEEKETDNDYKSEKIKNEK</sequence>
<accession>A0ABN7SZX5</accession>
<dbReference type="InterPro" id="IPR027417">
    <property type="entry name" value="P-loop_NTPase"/>
</dbReference>
<dbReference type="InterPro" id="IPR000795">
    <property type="entry name" value="T_Tr_GTP-bd_dom"/>
</dbReference>
<keyword evidence="3" id="KW-0342">GTP-binding</keyword>
<dbReference type="SUPFAM" id="SSF50447">
    <property type="entry name" value="Translation proteins"/>
    <property type="match status" value="1"/>
</dbReference>
<dbReference type="Gene3D" id="3.40.50.300">
    <property type="entry name" value="P-loop containing nucleotide triphosphate hydrolases"/>
    <property type="match status" value="1"/>
</dbReference>
<proteinExistence type="inferred from homology"/>
<evidence type="ECO:0000256" key="1">
    <source>
        <dbReference type="ARBA" id="ARBA00007249"/>
    </source>
</evidence>
<dbReference type="Pfam" id="PF00009">
    <property type="entry name" value="GTP_EFTU"/>
    <property type="match status" value="1"/>
</dbReference>
<dbReference type="Proteomes" id="UP001158576">
    <property type="component" value="Chromosome 2"/>
</dbReference>
<evidence type="ECO:0000256" key="2">
    <source>
        <dbReference type="ARBA" id="ARBA00022741"/>
    </source>
</evidence>
<evidence type="ECO:0000313" key="6">
    <source>
        <dbReference type="EMBL" id="CAG5110342.1"/>
    </source>
</evidence>
<name>A0ABN7SZX5_OIKDI</name>